<feature type="binding site" evidence="8">
    <location>
        <position position="251"/>
    </location>
    <ligand>
        <name>NADP(+)</name>
        <dbReference type="ChEBI" id="CHEBI:58349"/>
    </ligand>
</feature>
<feature type="binding site" evidence="8">
    <location>
        <position position="228"/>
    </location>
    <ligand>
        <name>NADP(+)</name>
        <dbReference type="ChEBI" id="CHEBI:58349"/>
    </ligand>
</feature>
<accession>A0A3P3XLT8</accession>
<evidence type="ECO:0000259" key="10">
    <source>
        <dbReference type="Pfam" id="PF08501"/>
    </source>
</evidence>
<comment type="function">
    <text evidence="8">Involved in the biosynthesis of the chorismate, which leads to the biosynthesis of aromatic amino acids. Catalyzes the reversible NADPH linked reduction of 3-dehydroshikimate (DHSA) to yield shikimate (SA).</text>
</comment>
<dbReference type="NCBIfam" id="TIGR00507">
    <property type="entry name" value="aroE"/>
    <property type="match status" value="1"/>
</dbReference>
<evidence type="ECO:0000256" key="5">
    <source>
        <dbReference type="ARBA" id="ARBA00023002"/>
    </source>
</evidence>
<dbReference type="AlphaFoldDB" id="A0A3P3XLT8"/>
<dbReference type="GO" id="GO:0009073">
    <property type="term" value="P:aromatic amino acid family biosynthetic process"/>
    <property type="evidence" value="ECO:0007669"/>
    <property type="project" value="UniProtKB-KW"/>
</dbReference>
<evidence type="ECO:0000256" key="6">
    <source>
        <dbReference type="ARBA" id="ARBA00023141"/>
    </source>
</evidence>
<feature type="binding site" evidence="8">
    <location>
        <position position="258"/>
    </location>
    <ligand>
        <name>shikimate</name>
        <dbReference type="ChEBI" id="CHEBI:36208"/>
    </ligand>
</feature>
<evidence type="ECO:0000259" key="11">
    <source>
        <dbReference type="Pfam" id="PF18317"/>
    </source>
</evidence>
<keyword evidence="5 8" id="KW-0560">Oxidoreductase</keyword>
<dbReference type="InterPro" id="IPR006151">
    <property type="entry name" value="Shikm_DH/Glu-tRNA_Rdtase"/>
</dbReference>
<comment type="similarity">
    <text evidence="8">Belongs to the shikimate dehydrogenase family.</text>
</comment>
<keyword evidence="6 8" id="KW-0057">Aromatic amino acid biosynthesis</keyword>
<dbReference type="InterPro" id="IPR013708">
    <property type="entry name" value="Shikimate_DH-bd_N"/>
</dbReference>
<dbReference type="SUPFAM" id="SSF51735">
    <property type="entry name" value="NAD(P)-binding Rossmann-fold domains"/>
    <property type="match status" value="1"/>
</dbReference>
<evidence type="ECO:0000259" key="9">
    <source>
        <dbReference type="Pfam" id="PF01488"/>
    </source>
</evidence>
<evidence type="ECO:0000313" key="12">
    <source>
        <dbReference type="EMBL" id="SLM15766.1"/>
    </source>
</evidence>
<evidence type="ECO:0000256" key="7">
    <source>
        <dbReference type="ARBA" id="ARBA00049442"/>
    </source>
</evidence>
<evidence type="ECO:0000256" key="3">
    <source>
        <dbReference type="ARBA" id="ARBA00022605"/>
    </source>
</evidence>
<dbReference type="GO" id="GO:0004764">
    <property type="term" value="F:shikimate 3-dehydrogenase (NADP+) activity"/>
    <property type="evidence" value="ECO:0007669"/>
    <property type="project" value="UniProtKB-UniRule"/>
</dbReference>
<dbReference type="InterPro" id="IPR036291">
    <property type="entry name" value="NAD(P)-bd_dom_sf"/>
</dbReference>
<dbReference type="PANTHER" id="PTHR21089:SF1">
    <property type="entry name" value="BIFUNCTIONAL 3-DEHYDROQUINATE DEHYDRATASE_SHIKIMATE DEHYDROGENASE, CHLOROPLASTIC"/>
    <property type="match status" value="1"/>
</dbReference>
<feature type="domain" description="Quinate/shikimate 5-dehydrogenase/glutamyl-tRNA reductase" evidence="9">
    <location>
        <begin position="122"/>
        <end position="201"/>
    </location>
</feature>
<dbReference type="Pfam" id="PF08501">
    <property type="entry name" value="Shikimate_dh_N"/>
    <property type="match status" value="1"/>
</dbReference>
<comment type="subunit">
    <text evidence="8">Homodimer.</text>
</comment>
<gene>
    <name evidence="8 12" type="primary">aroE</name>
    <name evidence="12" type="ORF">SPIROBIBN47_80008</name>
</gene>
<feature type="binding site" evidence="8">
    <location>
        <position position="108"/>
    </location>
    <ligand>
        <name>shikimate</name>
        <dbReference type="ChEBI" id="CHEBI:36208"/>
    </ligand>
</feature>
<feature type="binding site" evidence="8">
    <location>
        <position position="93"/>
    </location>
    <ligand>
        <name>shikimate</name>
        <dbReference type="ChEBI" id="CHEBI:36208"/>
    </ligand>
</feature>
<evidence type="ECO:0000256" key="1">
    <source>
        <dbReference type="ARBA" id="ARBA00004871"/>
    </source>
</evidence>
<dbReference type="Pfam" id="PF18317">
    <property type="entry name" value="SDH_C"/>
    <property type="match status" value="1"/>
</dbReference>
<dbReference type="Gene3D" id="3.40.50.720">
    <property type="entry name" value="NAD(P)-binding Rossmann-like Domain"/>
    <property type="match status" value="1"/>
</dbReference>
<keyword evidence="3 8" id="KW-0028">Amino-acid biosynthesis</keyword>
<feature type="binding site" evidence="8">
    <location>
        <begin position="157"/>
        <end position="162"/>
    </location>
    <ligand>
        <name>NADP(+)</name>
        <dbReference type="ChEBI" id="CHEBI:58349"/>
    </ligand>
</feature>
<dbReference type="InterPro" id="IPR041121">
    <property type="entry name" value="SDH_C"/>
</dbReference>
<dbReference type="InterPro" id="IPR011342">
    <property type="entry name" value="Shikimate_DH"/>
</dbReference>
<dbReference type="Gene3D" id="3.40.50.10860">
    <property type="entry name" value="Leucine Dehydrogenase, chain A, domain 1"/>
    <property type="match status" value="1"/>
</dbReference>
<dbReference type="UniPathway" id="UPA00053">
    <property type="reaction ID" value="UER00087"/>
</dbReference>
<dbReference type="CDD" id="cd01065">
    <property type="entry name" value="NAD_bind_Shikimate_DH"/>
    <property type="match status" value="1"/>
</dbReference>
<sequence length="286" mass="31033">MPNRNYKAELVGVFGYPVAENPTVVMMEAAFRALGLNWRYLTIEVKPDNLADAIRGLVAFGMRGINLTIPHKIEVMKYLDEIAGDARLIGAVNTVVAENGRLRGENTDGKGFLRSLKEQGSTRIAGSRVFLLGAGGAARSIAVELALAGAGHIVVANRTRTRGEDLVRTLNEATQCHADFLLWDRQLAIPEDTDILVNATSIGLFPDIEAVPDIDYRTIRPDLVVCDVIPNPPHTAFLKKAEARGAKTIDGLGMLVNQGVIGFKLWTGLEAPREVMMEALSKEFAG</sequence>
<protein>
    <recommendedName>
        <fullName evidence="2 8">Shikimate dehydrogenase (NADP(+))</fullName>
        <shortName evidence="8">SDH</shortName>
        <ecNumber evidence="2 8">1.1.1.25</ecNumber>
    </recommendedName>
</protein>
<dbReference type="PANTHER" id="PTHR21089">
    <property type="entry name" value="SHIKIMATE DEHYDROGENASE"/>
    <property type="match status" value="1"/>
</dbReference>
<comment type="catalytic activity">
    <reaction evidence="7 8">
        <text>shikimate + NADP(+) = 3-dehydroshikimate + NADPH + H(+)</text>
        <dbReference type="Rhea" id="RHEA:17737"/>
        <dbReference type="ChEBI" id="CHEBI:15378"/>
        <dbReference type="ChEBI" id="CHEBI:16630"/>
        <dbReference type="ChEBI" id="CHEBI:36208"/>
        <dbReference type="ChEBI" id="CHEBI:57783"/>
        <dbReference type="ChEBI" id="CHEBI:58349"/>
        <dbReference type="EC" id="1.1.1.25"/>
    </reaction>
</comment>
<evidence type="ECO:0000256" key="4">
    <source>
        <dbReference type="ARBA" id="ARBA00022857"/>
    </source>
</evidence>
<feature type="binding site" evidence="8">
    <location>
        <position position="68"/>
    </location>
    <ligand>
        <name>shikimate</name>
        <dbReference type="ChEBI" id="CHEBI:36208"/>
    </ligand>
</feature>
<comment type="pathway">
    <text evidence="1 8">Metabolic intermediate biosynthesis; chorismate biosynthesis; chorismate from D-erythrose 4-phosphate and phosphoenolpyruvate: step 4/7.</text>
</comment>
<evidence type="ECO:0000256" key="2">
    <source>
        <dbReference type="ARBA" id="ARBA00012962"/>
    </source>
</evidence>
<dbReference type="GO" id="GO:0019632">
    <property type="term" value="P:shikimate metabolic process"/>
    <property type="evidence" value="ECO:0007669"/>
    <property type="project" value="InterPro"/>
</dbReference>
<feature type="binding site" evidence="8">
    <location>
        <begin position="133"/>
        <end position="137"/>
    </location>
    <ligand>
        <name>NADP(+)</name>
        <dbReference type="ChEBI" id="CHEBI:58349"/>
    </ligand>
</feature>
<feature type="domain" description="SDH C-terminal" evidence="11">
    <location>
        <begin position="251"/>
        <end position="280"/>
    </location>
</feature>
<reference evidence="12" key="1">
    <citation type="submission" date="2017-02" db="EMBL/GenBank/DDBJ databases">
        <authorList>
            <person name="Regsiter A."/>
            <person name="William W."/>
        </authorList>
    </citation>
    <scope>NUCLEOTIDE SEQUENCE</scope>
    <source>
        <strain evidence="12">Bib</strain>
    </source>
</reference>
<evidence type="ECO:0000256" key="8">
    <source>
        <dbReference type="HAMAP-Rule" id="MF_00222"/>
    </source>
</evidence>
<dbReference type="EMBL" id="FWDM01000040">
    <property type="protein sequence ID" value="SLM15766.1"/>
    <property type="molecule type" value="Genomic_DNA"/>
</dbReference>
<dbReference type="GO" id="GO:0009423">
    <property type="term" value="P:chorismate biosynthetic process"/>
    <property type="evidence" value="ECO:0007669"/>
    <property type="project" value="UniProtKB-UniRule"/>
</dbReference>
<dbReference type="HAMAP" id="MF_00222">
    <property type="entry name" value="Shikimate_DH_AroE"/>
    <property type="match status" value="1"/>
</dbReference>
<dbReference type="InterPro" id="IPR046346">
    <property type="entry name" value="Aminoacid_DH-like_N_sf"/>
</dbReference>
<proteinExistence type="inferred from homology"/>
<dbReference type="GO" id="GO:0050661">
    <property type="term" value="F:NADP binding"/>
    <property type="evidence" value="ECO:0007669"/>
    <property type="project" value="InterPro"/>
</dbReference>
<dbReference type="SUPFAM" id="SSF53223">
    <property type="entry name" value="Aminoacid dehydrogenase-like, N-terminal domain"/>
    <property type="match status" value="1"/>
</dbReference>
<feature type="active site" description="Proton acceptor" evidence="8">
    <location>
        <position position="72"/>
    </location>
</feature>
<dbReference type="GO" id="GO:0008652">
    <property type="term" value="P:amino acid biosynthetic process"/>
    <property type="evidence" value="ECO:0007669"/>
    <property type="project" value="UniProtKB-KW"/>
</dbReference>
<dbReference type="Pfam" id="PF01488">
    <property type="entry name" value="Shikimate_DH"/>
    <property type="match status" value="1"/>
</dbReference>
<comment type="caution">
    <text evidence="8">Lacks conserved residue(s) required for the propagation of feature annotation.</text>
</comment>
<name>A0A3P3XLT8_9SPIR</name>
<dbReference type="EC" id="1.1.1.25" evidence="2 8"/>
<keyword evidence="4 8" id="KW-0521">NADP</keyword>
<feature type="domain" description="Shikimate dehydrogenase substrate binding N-terminal" evidence="10">
    <location>
        <begin position="13"/>
        <end position="95"/>
    </location>
</feature>
<organism evidence="12">
    <name type="scientific">uncultured spirochete</name>
    <dbReference type="NCBI Taxonomy" id="156406"/>
    <lineage>
        <taxon>Bacteria</taxon>
        <taxon>Pseudomonadati</taxon>
        <taxon>Spirochaetota</taxon>
        <taxon>Spirochaetia</taxon>
        <taxon>Spirochaetales</taxon>
        <taxon>environmental samples</taxon>
    </lineage>
</organism>
<dbReference type="InterPro" id="IPR022893">
    <property type="entry name" value="Shikimate_DH_fam"/>
</dbReference>